<accession>A0A1D6F8G9</accession>
<organism evidence="3">
    <name type="scientific">Zea mays</name>
    <name type="common">Maize</name>
    <dbReference type="NCBI Taxonomy" id="4577"/>
    <lineage>
        <taxon>Eukaryota</taxon>
        <taxon>Viridiplantae</taxon>
        <taxon>Streptophyta</taxon>
        <taxon>Embryophyta</taxon>
        <taxon>Tracheophyta</taxon>
        <taxon>Spermatophyta</taxon>
        <taxon>Magnoliopsida</taxon>
        <taxon>Liliopsida</taxon>
        <taxon>Poales</taxon>
        <taxon>Poaceae</taxon>
        <taxon>PACMAD clade</taxon>
        <taxon>Panicoideae</taxon>
        <taxon>Andropogonodae</taxon>
        <taxon>Andropogoneae</taxon>
        <taxon>Tripsacinae</taxon>
        <taxon>Zea</taxon>
    </lineage>
</organism>
<sequence>MMVNMLPWLNIPSGPVMEGPFDSCVLLDYHLHLTDHDKHLKTLAPVYVGTKFVKLDAENAPFFVAKLAIKILPCVILFKRKVTMETIQQPFTIWDDKCVDSPKKIIGIIDEKKKDDDDEESEAKNRRVRSSTAKDSDSD</sequence>
<dbReference type="Gene3D" id="3.40.30.10">
    <property type="entry name" value="Glutaredoxin"/>
    <property type="match status" value="1"/>
</dbReference>
<dbReference type="AlphaFoldDB" id="A0A1D6F8G9"/>
<evidence type="ECO:0000313" key="3">
    <source>
        <dbReference type="EMBL" id="ONM27473.1"/>
    </source>
</evidence>
<gene>
    <name evidence="3" type="ORF">ZEAMMB73_Zm00001d007720</name>
    <name evidence="2" type="ORF">ZEAMMB73_Zm00001d009423</name>
</gene>
<dbReference type="EMBL" id="CM000784">
    <property type="protein sequence ID" value="AQK91856.1"/>
    <property type="molecule type" value="Genomic_DNA"/>
</dbReference>
<dbReference type="EMBL" id="CM007648">
    <property type="protein sequence ID" value="ONM27473.1"/>
    <property type="molecule type" value="Genomic_DNA"/>
</dbReference>
<name>A0A1D6F8G9_MAIZE</name>
<dbReference type="SMR" id="A0A1D6F8G9"/>
<proteinExistence type="predicted"/>
<reference evidence="3" key="1">
    <citation type="submission" date="2015-12" db="EMBL/GenBank/DDBJ databases">
        <title>Update maize B73 reference genome by single molecule sequencing technologies.</title>
        <authorList>
            <consortium name="Maize Genome Sequencing Project"/>
            <person name="Ware D."/>
        </authorList>
    </citation>
    <scope>NUCLEOTIDE SEQUENCE [LARGE SCALE GENOMIC DNA]</scope>
    <source>
        <tissue evidence="3">Seedling</tissue>
    </source>
</reference>
<evidence type="ECO:0000313" key="2">
    <source>
        <dbReference type="EMBL" id="AQK91856.1"/>
    </source>
</evidence>
<dbReference type="SUPFAM" id="SSF52833">
    <property type="entry name" value="Thioredoxin-like"/>
    <property type="match status" value="1"/>
</dbReference>
<evidence type="ECO:0000256" key="1">
    <source>
        <dbReference type="SAM" id="MobiDB-lite"/>
    </source>
</evidence>
<protein>
    <submittedName>
        <fullName evidence="3">Thioredoxin domain-containing protein PLP3B</fullName>
    </submittedName>
</protein>
<dbReference type="InterPro" id="IPR036249">
    <property type="entry name" value="Thioredoxin-like_sf"/>
</dbReference>
<dbReference type="InParanoid" id="A0A1D6F8G9"/>
<dbReference type="PANTHER" id="PTHR21148">
    <property type="entry name" value="THIOREDOXIN DOMAIN-CONTAINING PROTEIN 9"/>
    <property type="match status" value="1"/>
</dbReference>
<dbReference type="ExpressionAtlas" id="A0A1D6F8G9">
    <property type="expression patterns" value="baseline"/>
</dbReference>
<feature type="region of interest" description="Disordered" evidence="1">
    <location>
        <begin position="110"/>
        <end position="139"/>
    </location>
</feature>